<dbReference type="Proteomes" id="UP000297900">
    <property type="component" value="Unassembled WGS sequence"/>
</dbReference>
<dbReference type="Gene3D" id="4.10.280.10">
    <property type="entry name" value="Helix-loop-helix DNA-binding domain"/>
    <property type="match status" value="1"/>
</dbReference>
<dbReference type="InterPro" id="IPR018540">
    <property type="entry name" value="Spo0E-like"/>
</dbReference>
<organism evidence="1 2">
    <name type="scientific">Cohnella luojiensis</name>
    <dbReference type="NCBI Taxonomy" id="652876"/>
    <lineage>
        <taxon>Bacteria</taxon>
        <taxon>Bacillati</taxon>
        <taxon>Bacillota</taxon>
        <taxon>Bacilli</taxon>
        <taxon>Bacillales</taxon>
        <taxon>Paenibacillaceae</taxon>
        <taxon>Cohnella</taxon>
    </lineage>
</organism>
<dbReference type="InterPro" id="IPR036638">
    <property type="entry name" value="HLH_DNA-bd_sf"/>
</dbReference>
<sequence length="76" mass="9023">MEELRCSMQDLAQQYGITDPRVIRKSQMLDKLIVQYMTSLPCKKSKVQTDMPTEELHRRLESLNRLRENIEVLEQS</sequence>
<keyword evidence="2" id="KW-1185">Reference proteome</keyword>
<evidence type="ECO:0000313" key="1">
    <source>
        <dbReference type="EMBL" id="TFE26989.1"/>
    </source>
</evidence>
<dbReference type="EMBL" id="SOMN01000011">
    <property type="protein sequence ID" value="TFE26989.1"/>
    <property type="molecule type" value="Genomic_DNA"/>
</dbReference>
<dbReference type="InterPro" id="IPR037208">
    <property type="entry name" value="Spo0E-like_sf"/>
</dbReference>
<dbReference type="SUPFAM" id="SSF140500">
    <property type="entry name" value="BAS1536-like"/>
    <property type="match status" value="1"/>
</dbReference>
<evidence type="ECO:0000313" key="2">
    <source>
        <dbReference type="Proteomes" id="UP000297900"/>
    </source>
</evidence>
<protein>
    <submittedName>
        <fullName evidence="1">Aspartyl-phosphate phosphatase Spo0E family protein</fullName>
    </submittedName>
</protein>
<dbReference type="GO" id="GO:0043937">
    <property type="term" value="P:regulation of sporulation"/>
    <property type="evidence" value="ECO:0007669"/>
    <property type="project" value="InterPro"/>
</dbReference>
<proteinExistence type="predicted"/>
<dbReference type="OrthoDB" id="2627535at2"/>
<name>A0A4Y8LZQ8_9BACL</name>
<dbReference type="GO" id="GO:0046983">
    <property type="term" value="F:protein dimerization activity"/>
    <property type="evidence" value="ECO:0007669"/>
    <property type="project" value="InterPro"/>
</dbReference>
<gene>
    <name evidence="1" type="ORF">E2980_10795</name>
</gene>
<reference evidence="1 2" key="1">
    <citation type="submission" date="2019-03" db="EMBL/GenBank/DDBJ databases">
        <title>Cohnella endophytica sp. nov., a novel endophytic bacterium isolated from bark of Sonneratia apetala.</title>
        <authorList>
            <person name="Tuo L."/>
        </authorList>
    </citation>
    <scope>NUCLEOTIDE SEQUENCE [LARGE SCALE GENOMIC DNA]</scope>
    <source>
        <strain evidence="1 2">CCTCC AB 208254</strain>
    </source>
</reference>
<accession>A0A4Y8LZQ8</accession>
<comment type="caution">
    <text evidence="1">The sequence shown here is derived from an EMBL/GenBank/DDBJ whole genome shotgun (WGS) entry which is preliminary data.</text>
</comment>
<dbReference type="AlphaFoldDB" id="A0A4Y8LZQ8"/>
<dbReference type="Pfam" id="PF09388">
    <property type="entry name" value="SpoOE-like"/>
    <property type="match status" value="1"/>
</dbReference>